<evidence type="ECO:0000256" key="6">
    <source>
        <dbReference type="PIRSR" id="PIRSR600821-50"/>
    </source>
</evidence>
<dbReference type="CDD" id="cd00430">
    <property type="entry name" value="PLPDE_III_AR"/>
    <property type="match status" value="1"/>
</dbReference>
<name>A0A2N6SMK8_9LACT</name>
<dbReference type="GO" id="GO:0009252">
    <property type="term" value="P:peptidoglycan biosynthetic process"/>
    <property type="evidence" value="ECO:0007669"/>
    <property type="project" value="TreeGrafter"/>
</dbReference>
<protein>
    <recommendedName>
        <fullName evidence="5">Alanine racemase</fullName>
        <ecNumber evidence="5">5.1.1.1</ecNumber>
    </recommendedName>
</protein>
<dbReference type="InterPro" id="IPR020622">
    <property type="entry name" value="Ala_racemase_pyridoxalP-BS"/>
</dbReference>
<dbReference type="GO" id="GO:0008784">
    <property type="term" value="F:alanine racemase activity"/>
    <property type="evidence" value="ECO:0007669"/>
    <property type="project" value="UniProtKB-UniRule"/>
</dbReference>
<gene>
    <name evidence="9" type="primary">alr</name>
    <name evidence="9" type="ORF">CJ205_05015</name>
</gene>
<organism evidence="9 10">
    <name type="scientific">Dolosicoccus paucivorans</name>
    <dbReference type="NCBI Taxonomy" id="84521"/>
    <lineage>
        <taxon>Bacteria</taxon>
        <taxon>Bacillati</taxon>
        <taxon>Bacillota</taxon>
        <taxon>Bacilli</taxon>
        <taxon>Lactobacillales</taxon>
        <taxon>Aerococcaceae</taxon>
        <taxon>Dolosicoccus</taxon>
    </lineage>
</organism>
<evidence type="ECO:0000259" key="8">
    <source>
        <dbReference type="SMART" id="SM01005"/>
    </source>
</evidence>
<comment type="caution">
    <text evidence="9">The sequence shown here is derived from an EMBL/GenBank/DDBJ whole genome shotgun (WGS) entry which is preliminary data.</text>
</comment>
<dbReference type="InterPro" id="IPR000821">
    <property type="entry name" value="Ala_racemase"/>
</dbReference>
<dbReference type="Proteomes" id="UP000235682">
    <property type="component" value="Unassembled WGS sequence"/>
</dbReference>
<dbReference type="InterPro" id="IPR009006">
    <property type="entry name" value="Ala_racemase/Decarboxylase_C"/>
</dbReference>
<comment type="pathway">
    <text evidence="5">Amino-acid biosynthesis; D-alanine biosynthesis; D-alanine from L-alanine: step 1/1.</text>
</comment>
<evidence type="ECO:0000256" key="5">
    <source>
        <dbReference type="HAMAP-Rule" id="MF_01201"/>
    </source>
</evidence>
<keyword evidence="3 5" id="KW-0663">Pyridoxal phosphate</keyword>
<dbReference type="AlphaFoldDB" id="A0A2N6SMK8"/>
<dbReference type="STRING" id="84521.SAMN04487994_10297"/>
<dbReference type="SUPFAM" id="SSF50621">
    <property type="entry name" value="Alanine racemase C-terminal domain-like"/>
    <property type="match status" value="1"/>
</dbReference>
<dbReference type="Gene3D" id="3.20.20.10">
    <property type="entry name" value="Alanine racemase"/>
    <property type="match status" value="1"/>
</dbReference>
<dbReference type="GO" id="GO:0030170">
    <property type="term" value="F:pyridoxal phosphate binding"/>
    <property type="evidence" value="ECO:0007669"/>
    <property type="project" value="UniProtKB-UniRule"/>
</dbReference>
<evidence type="ECO:0000256" key="7">
    <source>
        <dbReference type="PIRSR" id="PIRSR600821-52"/>
    </source>
</evidence>
<comment type="function">
    <text evidence="5">Catalyzes the interconversion of L-alanine and D-alanine. May also act on other amino acids.</text>
</comment>
<reference evidence="9 10" key="1">
    <citation type="submission" date="2017-09" db="EMBL/GenBank/DDBJ databases">
        <title>Bacterial strain isolated from the female urinary microbiota.</title>
        <authorList>
            <person name="Thomas-White K."/>
            <person name="Kumar N."/>
            <person name="Forster S."/>
            <person name="Putonti C."/>
            <person name="Lawley T."/>
            <person name="Wolfe A.J."/>
        </authorList>
    </citation>
    <scope>NUCLEOTIDE SEQUENCE [LARGE SCALE GENOMIC DNA]</scope>
    <source>
        <strain evidence="9 10">UMB0852</strain>
    </source>
</reference>
<dbReference type="PANTHER" id="PTHR30511:SF0">
    <property type="entry name" value="ALANINE RACEMASE, CATABOLIC-RELATED"/>
    <property type="match status" value="1"/>
</dbReference>
<dbReference type="PROSITE" id="PS00395">
    <property type="entry name" value="ALANINE_RACEMASE"/>
    <property type="match status" value="1"/>
</dbReference>
<dbReference type="SUPFAM" id="SSF51419">
    <property type="entry name" value="PLP-binding barrel"/>
    <property type="match status" value="1"/>
</dbReference>
<evidence type="ECO:0000256" key="2">
    <source>
        <dbReference type="ARBA" id="ARBA00001933"/>
    </source>
</evidence>
<dbReference type="FunFam" id="2.40.37.10:FF:000006">
    <property type="entry name" value="Alanine racemase"/>
    <property type="match status" value="1"/>
</dbReference>
<dbReference type="UniPathway" id="UPA00042">
    <property type="reaction ID" value="UER00497"/>
</dbReference>
<dbReference type="PRINTS" id="PR00992">
    <property type="entry name" value="ALARACEMASE"/>
</dbReference>
<evidence type="ECO:0000313" key="10">
    <source>
        <dbReference type="Proteomes" id="UP000235682"/>
    </source>
</evidence>
<keyword evidence="4 5" id="KW-0413">Isomerase</keyword>
<dbReference type="PANTHER" id="PTHR30511">
    <property type="entry name" value="ALANINE RACEMASE"/>
    <property type="match status" value="1"/>
</dbReference>
<dbReference type="RefSeq" id="WP_102227892.1">
    <property type="nucleotide sequence ID" value="NZ_PNFY01000023.1"/>
</dbReference>
<dbReference type="Pfam" id="PF00842">
    <property type="entry name" value="Ala_racemase_C"/>
    <property type="match status" value="1"/>
</dbReference>
<dbReference type="OrthoDB" id="9813814at2"/>
<sequence>MIRPSQHRPTQAIIDLAAIRYNICLMQEELTTDQKIYAVIKANAYGHGAVEVGKAAEKAGVDGLAVATVDEGIELRKAGMTKLPILILGLTDPRGIAEVIYYDLTLTVSDIDFFAIAYRQLEQTGQLSVLEDQQLTFHLALDTGMGRIGLQTIEELDVFKKDIQRYPWAHWEGAFTHFATAGGGEESYIDTQWDRWVDFLKHLPESVKERHYSNTAMGWWQKRPPFSTIVRYGISMYGIDPKDQLPPTRPLKPALSLMTEIVHVKRLKKGYSISYGATYTAEEDEWIATLPIGYGDGWHRHYQNLNVLINGQSCPVVGAINMDQMMVKIPKNWSVGTLVTLIGSNGHKVNEVSRLAKEAGTISYEMLATLGPRIERVYLDYEEKR</sequence>
<dbReference type="EC" id="5.1.1.1" evidence="5"/>
<dbReference type="GO" id="GO:0005829">
    <property type="term" value="C:cytosol"/>
    <property type="evidence" value="ECO:0007669"/>
    <property type="project" value="TreeGrafter"/>
</dbReference>
<comment type="similarity">
    <text evidence="5">Belongs to the alanine racemase family.</text>
</comment>
<accession>A0A2N6SMK8</accession>
<proteinExistence type="inferred from homology"/>
<keyword evidence="10" id="KW-1185">Reference proteome</keyword>
<dbReference type="GO" id="GO:0030632">
    <property type="term" value="P:D-alanine biosynthetic process"/>
    <property type="evidence" value="ECO:0007669"/>
    <property type="project" value="UniProtKB-UniRule"/>
</dbReference>
<evidence type="ECO:0000256" key="3">
    <source>
        <dbReference type="ARBA" id="ARBA00022898"/>
    </source>
</evidence>
<dbReference type="FunFam" id="3.20.20.10:FF:000002">
    <property type="entry name" value="Alanine racemase"/>
    <property type="match status" value="1"/>
</dbReference>
<dbReference type="Gene3D" id="2.40.37.10">
    <property type="entry name" value="Lyase, Ornithine Decarboxylase, Chain A, domain 1"/>
    <property type="match status" value="1"/>
</dbReference>
<dbReference type="InterPro" id="IPR029066">
    <property type="entry name" value="PLP-binding_barrel"/>
</dbReference>
<dbReference type="EMBL" id="PNHE01000018">
    <property type="protein sequence ID" value="PMC58279.1"/>
    <property type="molecule type" value="Genomic_DNA"/>
</dbReference>
<evidence type="ECO:0000256" key="1">
    <source>
        <dbReference type="ARBA" id="ARBA00000316"/>
    </source>
</evidence>
<dbReference type="InterPro" id="IPR011079">
    <property type="entry name" value="Ala_racemase_C"/>
</dbReference>
<feature type="domain" description="Alanine racemase C-terminal" evidence="8">
    <location>
        <begin position="254"/>
        <end position="379"/>
    </location>
</feature>
<feature type="binding site" evidence="5 7">
    <location>
        <position position="147"/>
    </location>
    <ligand>
        <name>substrate</name>
    </ligand>
</feature>
<dbReference type="HAMAP" id="MF_01201">
    <property type="entry name" value="Ala_racemase"/>
    <property type="match status" value="1"/>
</dbReference>
<feature type="modified residue" description="N6-(pyridoxal phosphate)lysine" evidence="5 6">
    <location>
        <position position="41"/>
    </location>
</feature>
<comment type="catalytic activity">
    <reaction evidence="1 5">
        <text>L-alanine = D-alanine</text>
        <dbReference type="Rhea" id="RHEA:20249"/>
        <dbReference type="ChEBI" id="CHEBI:57416"/>
        <dbReference type="ChEBI" id="CHEBI:57972"/>
        <dbReference type="EC" id="5.1.1.1"/>
    </reaction>
</comment>
<dbReference type="Pfam" id="PF01168">
    <property type="entry name" value="Ala_racemase_N"/>
    <property type="match status" value="1"/>
</dbReference>
<dbReference type="InterPro" id="IPR001608">
    <property type="entry name" value="Ala_racemase_N"/>
</dbReference>
<evidence type="ECO:0000256" key="4">
    <source>
        <dbReference type="ARBA" id="ARBA00023235"/>
    </source>
</evidence>
<dbReference type="NCBIfam" id="TIGR00492">
    <property type="entry name" value="alr"/>
    <property type="match status" value="1"/>
</dbReference>
<feature type="binding site" evidence="5 7">
    <location>
        <position position="322"/>
    </location>
    <ligand>
        <name>substrate</name>
    </ligand>
</feature>
<feature type="active site" description="Proton acceptor; specific for D-alanine" evidence="5">
    <location>
        <position position="41"/>
    </location>
</feature>
<feature type="active site" description="Proton acceptor; specific for L-alanine" evidence="5">
    <location>
        <position position="275"/>
    </location>
</feature>
<dbReference type="SMART" id="SM01005">
    <property type="entry name" value="Ala_racemase_C"/>
    <property type="match status" value="1"/>
</dbReference>
<evidence type="ECO:0000313" key="9">
    <source>
        <dbReference type="EMBL" id="PMC58279.1"/>
    </source>
</evidence>
<comment type="cofactor">
    <cofactor evidence="2 5 6">
        <name>pyridoxal 5'-phosphate</name>
        <dbReference type="ChEBI" id="CHEBI:597326"/>
    </cofactor>
</comment>